<evidence type="ECO:0000313" key="3">
    <source>
        <dbReference type="Proteomes" id="UP001209570"/>
    </source>
</evidence>
<name>A0AAD5LRF6_PYTIN</name>
<feature type="compositionally biased region" description="Low complexity" evidence="1">
    <location>
        <begin position="31"/>
        <end position="50"/>
    </location>
</feature>
<accession>A0AAD5LRF6</accession>
<dbReference type="PANTHER" id="PTHR31669">
    <property type="entry name" value="PROTEIN FAR1-RELATED SEQUENCE 10-RELATED"/>
    <property type="match status" value="1"/>
</dbReference>
<feature type="region of interest" description="Disordered" evidence="1">
    <location>
        <begin position="375"/>
        <end position="418"/>
    </location>
</feature>
<gene>
    <name evidence="2" type="ORF">P43SY_002763</name>
</gene>
<evidence type="ECO:0000256" key="1">
    <source>
        <dbReference type="SAM" id="MobiDB-lite"/>
    </source>
</evidence>
<evidence type="ECO:0000313" key="2">
    <source>
        <dbReference type="EMBL" id="KAJ0410431.1"/>
    </source>
</evidence>
<dbReference type="PANTHER" id="PTHR31669:SF251">
    <property type="entry name" value="PROTEIN FAR1-RELATED SEQUENCE"/>
    <property type="match status" value="1"/>
</dbReference>
<feature type="compositionally biased region" description="Low complexity" evidence="1">
    <location>
        <begin position="394"/>
        <end position="411"/>
    </location>
</feature>
<protein>
    <recommendedName>
        <fullName evidence="4">MULE transposase domain-containing protein</fullName>
    </recommendedName>
</protein>
<comment type="caution">
    <text evidence="2">The sequence shown here is derived from an EMBL/GenBank/DDBJ whole genome shotgun (WGS) entry which is preliminary data.</text>
</comment>
<dbReference type="EMBL" id="JAKCXM010000001">
    <property type="protein sequence ID" value="KAJ0410431.1"/>
    <property type="molecule type" value="Genomic_DNA"/>
</dbReference>
<reference evidence="2" key="1">
    <citation type="submission" date="2021-12" db="EMBL/GenBank/DDBJ databases">
        <title>Prjna785345.</title>
        <authorList>
            <person name="Rujirawat T."/>
            <person name="Krajaejun T."/>
        </authorList>
    </citation>
    <scope>NUCLEOTIDE SEQUENCE</scope>
    <source>
        <strain evidence="2">Pi057C3</strain>
    </source>
</reference>
<keyword evidence="3" id="KW-1185">Reference proteome</keyword>
<dbReference type="AlphaFoldDB" id="A0AAD5LRF6"/>
<dbReference type="Proteomes" id="UP001209570">
    <property type="component" value="Unassembled WGS sequence"/>
</dbReference>
<dbReference type="GO" id="GO:0006355">
    <property type="term" value="P:regulation of DNA-templated transcription"/>
    <property type="evidence" value="ECO:0007669"/>
    <property type="project" value="InterPro"/>
</dbReference>
<feature type="region of interest" description="Disordered" evidence="1">
    <location>
        <begin position="1"/>
        <end position="50"/>
    </location>
</feature>
<sequence>MAGTPSDVPVEAAPGDVHDALTSDQGGQQRTAAAAETLATSLPTPQQSAAGVGAGVGVAITMAAAPSAHAAVVGDRHSDDDDDGDVAHADESMLRKRTVDEMQQHQPPLQYVGEPMHDEVGIDDVGMALSGAPGRGAGRGAPAMRGRGGGGGGGRGRGAAGVTRGAMIVDENGKRRRMTLREAAAAAAAEAAMAKAAALATEAAAAVNAPPPPAPTHYNRLEDSDIQEAMRLGLLSDAVVKEISRDAASTEYGVAYEKRGGSKVTGCGTDVFPSQKALQERCKQFAMERGFQLYVAGSSSRPDGGGNVKYRCKKLHGQQFFDPTTPADALQCPFYINGFGLGPSWKVTRACLLHNHYKFIGSRLGAPGAIVEVRKSRKKKKSDDEATDGDDTTADGAAPSGDSPSAAAPGAEVPRVRAQRNTTLSTNVLCRMVNEELAKYPSVVALSKLDGKMIKRILLSRGHTINHMMASRIKRQIQVTGIKSIRTSFQKLRSYLELIVTKNPGTQFQFDVDERGVFKRAMVLPNTTMHALRHCQKVVALDHVRPMLWRDAEGKAPMTADMMDDEHDDAVSGVYLYAATKDHNDQVVVFALALVNAETQENWMWFLHNLTMHGYNVAGAMAGDDPTTRASSALINWNEYTVFAGRTNGLQAAVQTVWPHACLHLCVRRLVDEELVLHKKFPLPEDKKQRIYELARCESEVEYKRIRVDIALTNEACVQFLDALPRSSWVKYAFLETFKRPTFGIVSSDLSAPEDLVADASSGATDGLAMKGVKLMAPVHAPFPSAIRLLRQWFGDMPARSYEPLEVFNRYFMKIAENFHARRKAVEQRPPHELVGFVPWPLDAAALELDTALKIRLDELFAVDPSVKRKPGPRPKLSKLLNL</sequence>
<feature type="compositionally biased region" description="Gly residues" evidence="1">
    <location>
        <begin position="146"/>
        <end position="159"/>
    </location>
</feature>
<evidence type="ECO:0008006" key="4">
    <source>
        <dbReference type="Google" id="ProtNLM"/>
    </source>
</evidence>
<organism evidence="2 3">
    <name type="scientific">Pythium insidiosum</name>
    <name type="common">Pythiosis disease agent</name>
    <dbReference type="NCBI Taxonomy" id="114742"/>
    <lineage>
        <taxon>Eukaryota</taxon>
        <taxon>Sar</taxon>
        <taxon>Stramenopiles</taxon>
        <taxon>Oomycota</taxon>
        <taxon>Peronosporomycetes</taxon>
        <taxon>Pythiales</taxon>
        <taxon>Pythiaceae</taxon>
        <taxon>Pythium</taxon>
    </lineage>
</organism>
<proteinExistence type="predicted"/>
<feature type="region of interest" description="Disordered" evidence="1">
    <location>
        <begin position="134"/>
        <end position="160"/>
    </location>
</feature>
<dbReference type="InterPro" id="IPR031052">
    <property type="entry name" value="FHY3/FAR1"/>
</dbReference>